<feature type="region of interest" description="Disordered" evidence="1">
    <location>
        <begin position="37"/>
        <end position="61"/>
    </location>
</feature>
<dbReference type="Proteomes" id="UP000235392">
    <property type="component" value="Unassembled WGS sequence"/>
</dbReference>
<feature type="compositionally biased region" description="Polar residues" evidence="1">
    <location>
        <begin position="115"/>
        <end position="127"/>
    </location>
</feature>
<reference evidence="2 3" key="1">
    <citation type="submission" date="2017-11" db="EMBL/GenBank/DDBJ databases">
        <title>De novo assembly and phasing of dikaryotic genomes from two isolates of Puccinia coronata f. sp. avenae, the causal agent of oat crown rust.</title>
        <authorList>
            <person name="Miller M.E."/>
            <person name="Zhang Y."/>
            <person name="Omidvar V."/>
            <person name="Sperschneider J."/>
            <person name="Schwessinger B."/>
            <person name="Raley C."/>
            <person name="Palmer J.M."/>
            <person name="Garnica D."/>
            <person name="Upadhyaya N."/>
            <person name="Rathjen J."/>
            <person name="Taylor J.M."/>
            <person name="Park R.F."/>
            <person name="Dodds P.N."/>
            <person name="Hirsch C.D."/>
            <person name="Kianian S.F."/>
            <person name="Figueroa M."/>
        </authorList>
    </citation>
    <scope>NUCLEOTIDE SEQUENCE [LARGE SCALE GENOMIC DNA]</scope>
    <source>
        <strain evidence="2">12SD80</strain>
    </source>
</reference>
<dbReference type="AlphaFoldDB" id="A0A2N5TLA1"/>
<gene>
    <name evidence="2" type="ORF">PCASD_25216</name>
</gene>
<protein>
    <submittedName>
        <fullName evidence="2">Uncharacterized protein</fullName>
    </submittedName>
</protein>
<evidence type="ECO:0000313" key="3">
    <source>
        <dbReference type="Proteomes" id="UP000235392"/>
    </source>
</evidence>
<evidence type="ECO:0000313" key="2">
    <source>
        <dbReference type="EMBL" id="PLW26272.1"/>
    </source>
</evidence>
<evidence type="ECO:0000256" key="1">
    <source>
        <dbReference type="SAM" id="MobiDB-lite"/>
    </source>
</evidence>
<proteinExistence type="predicted"/>
<sequence length="182" mass="20476">MACPGLSHLDGQAFQGVYHLDDSRSIKAAYTSMDQPSLRVVERGETEQDEPQRTAESNGEAAPPQNWRLICLLTTILPWNRLQRYGWLPRRFPLSPIALDIPPTRYTEPLLSPSERVTQPPQLSRGSSKPVHFPTWDGRSPQEHWIFAPQPSVCVYNQNIRPVLANAKPEASLPSSDEVKTP</sequence>
<comment type="caution">
    <text evidence="2">The sequence shown here is derived from an EMBL/GenBank/DDBJ whole genome shotgun (WGS) entry which is preliminary data.</text>
</comment>
<accession>A0A2N5TLA1</accession>
<dbReference type="EMBL" id="PGCI01000474">
    <property type="protein sequence ID" value="PLW26272.1"/>
    <property type="molecule type" value="Genomic_DNA"/>
</dbReference>
<organism evidence="2 3">
    <name type="scientific">Puccinia coronata f. sp. avenae</name>
    <dbReference type="NCBI Taxonomy" id="200324"/>
    <lineage>
        <taxon>Eukaryota</taxon>
        <taxon>Fungi</taxon>
        <taxon>Dikarya</taxon>
        <taxon>Basidiomycota</taxon>
        <taxon>Pucciniomycotina</taxon>
        <taxon>Pucciniomycetes</taxon>
        <taxon>Pucciniales</taxon>
        <taxon>Pucciniaceae</taxon>
        <taxon>Puccinia</taxon>
    </lineage>
</organism>
<feature type="region of interest" description="Disordered" evidence="1">
    <location>
        <begin position="110"/>
        <end position="132"/>
    </location>
</feature>
<name>A0A2N5TLA1_9BASI</name>
<feature type="compositionally biased region" description="Basic and acidic residues" evidence="1">
    <location>
        <begin position="40"/>
        <end position="53"/>
    </location>
</feature>